<feature type="region of interest" description="Disordered" evidence="6">
    <location>
        <begin position="173"/>
        <end position="202"/>
    </location>
</feature>
<feature type="domain" description="K-box" evidence="8">
    <location>
        <begin position="82"/>
        <end position="172"/>
    </location>
</feature>
<dbReference type="SUPFAM" id="SSF55455">
    <property type="entry name" value="SRF-like"/>
    <property type="match status" value="1"/>
</dbReference>
<dbReference type="Proteomes" id="UP000243459">
    <property type="component" value="Chromosome 6"/>
</dbReference>
<evidence type="ECO:0000313" key="9">
    <source>
        <dbReference type="EMBL" id="ONK67405.1"/>
    </source>
</evidence>
<dbReference type="GO" id="GO:0003677">
    <property type="term" value="F:DNA binding"/>
    <property type="evidence" value="ECO:0007669"/>
    <property type="project" value="UniProtKB-KW"/>
</dbReference>
<evidence type="ECO:0000256" key="4">
    <source>
        <dbReference type="ARBA" id="ARBA00023163"/>
    </source>
</evidence>
<gene>
    <name evidence="9" type="ORF">A4U43_C06F19890</name>
</gene>
<dbReference type="Gramene" id="ONK67405">
    <property type="protein sequence ID" value="ONK67405"/>
    <property type="gene ID" value="A4U43_C06F19890"/>
</dbReference>
<dbReference type="Pfam" id="PF01486">
    <property type="entry name" value="K-box"/>
    <property type="match status" value="1"/>
</dbReference>
<dbReference type="InterPro" id="IPR002100">
    <property type="entry name" value="TF_MADSbox"/>
</dbReference>
<evidence type="ECO:0000256" key="2">
    <source>
        <dbReference type="ARBA" id="ARBA00023015"/>
    </source>
</evidence>
<dbReference type="InterPro" id="IPR001853">
    <property type="entry name" value="DSBA-like_thioredoxin_dom"/>
</dbReference>
<keyword evidence="2" id="KW-0805">Transcription regulation</keyword>
<evidence type="ECO:0000256" key="1">
    <source>
        <dbReference type="ARBA" id="ARBA00004123"/>
    </source>
</evidence>
<dbReference type="GO" id="GO:0003700">
    <property type="term" value="F:DNA-binding transcription factor activity"/>
    <property type="evidence" value="ECO:0007669"/>
    <property type="project" value="InterPro"/>
</dbReference>
<evidence type="ECO:0000259" key="8">
    <source>
        <dbReference type="PROSITE" id="PS51297"/>
    </source>
</evidence>
<dbReference type="SUPFAM" id="SSF52833">
    <property type="entry name" value="Thioredoxin-like"/>
    <property type="match status" value="1"/>
</dbReference>
<dbReference type="GO" id="GO:0005634">
    <property type="term" value="C:nucleus"/>
    <property type="evidence" value="ECO:0007669"/>
    <property type="project" value="UniProtKB-SubCell"/>
</dbReference>
<dbReference type="Gene3D" id="3.40.30.10">
    <property type="entry name" value="Glutaredoxin"/>
    <property type="match status" value="1"/>
</dbReference>
<dbReference type="InterPro" id="IPR002487">
    <property type="entry name" value="TF_Kbox"/>
</dbReference>
<dbReference type="PRINTS" id="PR00404">
    <property type="entry name" value="MADSDOMAIN"/>
</dbReference>
<dbReference type="Gene3D" id="3.40.1810.10">
    <property type="entry name" value="Transcription factor, MADS-box"/>
    <property type="match status" value="1"/>
</dbReference>
<evidence type="ECO:0000313" key="10">
    <source>
        <dbReference type="Proteomes" id="UP000243459"/>
    </source>
</evidence>
<evidence type="ECO:0008006" key="11">
    <source>
        <dbReference type="Google" id="ProtNLM"/>
    </source>
</evidence>
<feature type="compositionally biased region" description="Low complexity" evidence="6">
    <location>
        <begin position="173"/>
        <end position="197"/>
    </location>
</feature>
<accession>A0A5P1EN28</accession>
<dbReference type="Pfam" id="PF01323">
    <property type="entry name" value="DSBA"/>
    <property type="match status" value="1"/>
</dbReference>
<dbReference type="PANTHER" id="PTHR13887">
    <property type="entry name" value="GLUTATHIONE S-TRANSFERASE KAPPA"/>
    <property type="match status" value="1"/>
</dbReference>
<comment type="subcellular location">
    <subcellularLocation>
        <location evidence="1">Nucleus</location>
    </subcellularLocation>
</comment>
<name>A0A5P1EN28_ASPOF</name>
<keyword evidence="5" id="KW-0539">Nucleus</keyword>
<keyword evidence="10" id="KW-1185">Reference proteome</keyword>
<proteinExistence type="predicted"/>
<evidence type="ECO:0000256" key="5">
    <source>
        <dbReference type="ARBA" id="ARBA00023242"/>
    </source>
</evidence>
<dbReference type="EMBL" id="CM007386">
    <property type="protein sequence ID" value="ONK67405.1"/>
    <property type="molecule type" value="Genomic_DNA"/>
</dbReference>
<dbReference type="AlphaFoldDB" id="A0A5P1EN28"/>
<dbReference type="PANTHER" id="PTHR13887:SF41">
    <property type="entry name" value="THIOREDOXIN SUPERFAMILY PROTEIN"/>
    <property type="match status" value="1"/>
</dbReference>
<evidence type="ECO:0000259" key="7">
    <source>
        <dbReference type="PROSITE" id="PS50066"/>
    </source>
</evidence>
<reference evidence="10" key="1">
    <citation type="journal article" date="2017" name="Nat. Commun.">
        <title>The asparagus genome sheds light on the origin and evolution of a young Y chromosome.</title>
        <authorList>
            <person name="Harkess A."/>
            <person name="Zhou J."/>
            <person name="Xu C."/>
            <person name="Bowers J.E."/>
            <person name="Van der Hulst R."/>
            <person name="Ayyampalayam S."/>
            <person name="Mercati F."/>
            <person name="Riccardi P."/>
            <person name="McKain M.R."/>
            <person name="Kakrana A."/>
            <person name="Tang H."/>
            <person name="Ray J."/>
            <person name="Groenendijk J."/>
            <person name="Arikit S."/>
            <person name="Mathioni S.M."/>
            <person name="Nakano M."/>
            <person name="Shan H."/>
            <person name="Telgmann-Rauber A."/>
            <person name="Kanno A."/>
            <person name="Yue Z."/>
            <person name="Chen H."/>
            <person name="Li W."/>
            <person name="Chen Y."/>
            <person name="Xu X."/>
            <person name="Zhang Y."/>
            <person name="Luo S."/>
            <person name="Chen H."/>
            <person name="Gao J."/>
            <person name="Mao Z."/>
            <person name="Pires J.C."/>
            <person name="Luo M."/>
            <person name="Kudrna D."/>
            <person name="Wing R.A."/>
            <person name="Meyers B.C."/>
            <person name="Yi K."/>
            <person name="Kong H."/>
            <person name="Lavrijsen P."/>
            <person name="Sunseri F."/>
            <person name="Falavigna A."/>
            <person name="Ye Y."/>
            <person name="Leebens-Mack J.H."/>
            <person name="Chen G."/>
        </authorList>
    </citation>
    <scope>NUCLEOTIDE SEQUENCE [LARGE SCALE GENOMIC DNA]</scope>
    <source>
        <strain evidence="10">cv. DH0086</strain>
    </source>
</reference>
<dbReference type="InterPro" id="IPR036249">
    <property type="entry name" value="Thioredoxin-like_sf"/>
</dbReference>
<protein>
    <recommendedName>
        <fullName evidence="11">MADS-box domain-containing protein</fullName>
    </recommendedName>
</protein>
<evidence type="ECO:0000256" key="6">
    <source>
        <dbReference type="SAM" id="MobiDB-lite"/>
    </source>
</evidence>
<feature type="domain" description="MADS-box" evidence="7">
    <location>
        <begin position="48"/>
        <end position="89"/>
    </location>
</feature>
<organism evidence="9 10">
    <name type="scientific">Asparagus officinalis</name>
    <name type="common">Garden asparagus</name>
    <dbReference type="NCBI Taxonomy" id="4686"/>
    <lineage>
        <taxon>Eukaryota</taxon>
        <taxon>Viridiplantae</taxon>
        <taxon>Streptophyta</taxon>
        <taxon>Embryophyta</taxon>
        <taxon>Tracheophyta</taxon>
        <taxon>Spermatophyta</taxon>
        <taxon>Magnoliopsida</taxon>
        <taxon>Liliopsida</taxon>
        <taxon>Asparagales</taxon>
        <taxon>Asparagaceae</taxon>
        <taxon>Asparagoideae</taxon>
        <taxon>Asparagus</taxon>
    </lineage>
</organism>
<keyword evidence="3" id="KW-0238">DNA-binding</keyword>
<dbReference type="GO" id="GO:0016491">
    <property type="term" value="F:oxidoreductase activity"/>
    <property type="evidence" value="ECO:0007669"/>
    <property type="project" value="InterPro"/>
</dbReference>
<dbReference type="SMART" id="SM00432">
    <property type="entry name" value="MADS"/>
    <property type="match status" value="1"/>
</dbReference>
<dbReference type="PROSITE" id="PS51297">
    <property type="entry name" value="K_BOX"/>
    <property type="match status" value="1"/>
</dbReference>
<dbReference type="GO" id="GO:0046983">
    <property type="term" value="F:protein dimerization activity"/>
    <property type="evidence" value="ECO:0007669"/>
    <property type="project" value="InterPro"/>
</dbReference>
<dbReference type="PROSITE" id="PS50066">
    <property type="entry name" value="MADS_BOX_2"/>
    <property type="match status" value="1"/>
</dbReference>
<keyword evidence="4" id="KW-0804">Transcription</keyword>
<evidence type="ECO:0000256" key="3">
    <source>
        <dbReference type="ARBA" id="ARBA00023125"/>
    </source>
</evidence>
<sequence>MGTRNAISKTTPVSPKTARDDYIVPVREIAGVSERRWGGGAAEEDRGTRSAGQAGLLKKAHEISVLCDAEVALIVFSTKGKLYEYSTDSSKLKGKIESLQRSQRHLMGEDLDPLSLKELGQLEQQLETSLKNIRTRKSQVMLDSIAELQEKEKSLRDQNKALEKEFLEKSKAKAQAQQAHWEQQQNQQQTSSSSPSSFLIPENLPTLNMGTYQARNNEEDEEAAHPQVRLGSSLLPPWMVRHLNGDTAVRKVIPLSMPSPQIATHNVTLLERYAFHRYITPMTKKHVQIDISSDTVCPWCFVGKKNLEKAIDISKDQFDFEVRWHPFFLEPSAPKEGIKKLEFYYKKFGAGQFDRMALRMTEIFRSLGFEYDTSGLTGSTLDSHRLITFAAKQGYDKQNALVDELFLNYFCQGKYIGDRQVLLDAAEKAGVEGAAEFLEDPNRGLKEVNEEFEKYSSRISGVPYFVINGKHGLSGGQPPEVFLRAFQAVANDTNAA</sequence>
<dbReference type="InterPro" id="IPR036879">
    <property type="entry name" value="TF_MADSbox_sf"/>
</dbReference>
<dbReference type="CDD" id="cd03024">
    <property type="entry name" value="DsbA_FrnE"/>
    <property type="match status" value="1"/>
</dbReference>